<keyword evidence="2 4" id="KW-0863">Zinc-finger</keyword>
<name>A0AAW1XIR9_RUBAR</name>
<comment type="caution">
    <text evidence="8">The sequence shown here is derived from an EMBL/GenBank/DDBJ whole genome shotgun (WGS) entry which is preliminary data.</text>
</comment>
<feature type="region of interest" description="Disordered" evidence="5">
    <location>
        <begin position="110"/>
        <end position="147"/>
    </location>
</feature>
<evidence type="ECO:0000256" key="6">
    <source>
        <dbReference type="SAM" id="Phobius"/>
    </source>
</evidence>
<evidence type="ECO:0000256" key="4">
    <source>
        <dbReference type="PROSITE-ProRule" id="PRU00175"/>
    </source>
</evidence>
<evidence type="ECO:0000313" key="8">
    <source>
        <dbReference type="EMBL" id="KAK9936303.1"/>
    </source>
</evidence>
<keyword evidence="6" id="KW-1133">Transmembrane helix</keyword>
<dbReference type="SMART" id="SM00184">
    <property type="entry name" value="RING"/>
    <property type="match status" value="1"/>
</dbReference>
<evidence type="ECO:0000256" key="2">
    <source>
        <dbReference type="ARBA" id="ARBA00022771"/>
    </source>
</evidence>
<dbReference type="InterPro" id="IPR001841">
    <property type="entry name" value="Znf_RING"/>
</dbReference>
<evidence type="ECO:0000259" key="7">
    <source>
        <dbReference type="PROSITE" id="PS50089"/>
    </source>
</evidence>
<keyword evidence="9" id="KW-1185">Reference proteome</keyword>
<dbReference type="AlphaFoldDB" id="A0AAW1XIR9"/>
<sequence>MTWVVKPLDWQIKASWIEGTVGDADHVAFSFMAQWDRAVLKAEQTRIFRLVSELARLDLCFYLKMPPKKTSTVHDVIEREELARIKESLERHDDQFGELMRMMEEIRLGQQHLQRTRRNHESADNSNEEEDEEELENPFANHGERRRRRRLPNRNFARETHRDIVDKVVCLMMFQNYLFDRLEVIIGPFCSDNSPQVYVTCKYQMDKFGYGYCSSVCAICLEEYERKDKCAMLHECYHTFHHGCLRKWLAKKTCCPLCRRRLYTNIENSMVKEGNPFNTTIIPSPPAPEPSFIASPPFLWTGTGGILIFLALILCVLVRCVKARGDDKKAKSHDISAYKLPTENTRYSQYSLEEVPKEAIVKPLDGYGVDSNRMGVMAKLKKREKD</sequence>
<feature type="compositionally biased region" description="Acidic residues" evidence="5">
    <location>
        <begin position="126"/>
        <end position="136"/>
    </location>
</feature>
<keyword evidence="6" id="KW-0472">Membrane</keyword>
<evidence type="ECO:0000313" key="9">
    <source>
        <dbReference type="Proteomes" id="UP001457282"/>
    </source>
</evidence>
<keyword evidence="6" id="KW-0812">Transmembrane</keyword>
<proteinExistence type="predicted"/>
<dbReference type="SUPFAM" id="SSF57850">
    <property type="entry name" value="RING/U-box"/>
    <property type="match status" value="1"/>
</dbReference>
<evidence type="ECO:0000256" key="1">
    <source>
        <dbReference type="ARBA" id="ARBA00022723"/>
    </source>
</evidence>
<dbReference type="GO" id="GO:0061630">
    <property type="term" value="F:ubiquitin protein ligase activity"/>
    <property type="evidence" value="ECO:0007669"/>
    <property type="project" value="TreeGrafter"/>
</dbReference>
<dbReference type="PANTHER" id="PTHR45969">
    <property type="entry name" value="RING ZINC FINGER PROTEIN-RELATED"/>
    <property type="match status" value="1"/>
</dbReference>
<feature type="transmembrane region" description="Helical" evidence="6">
    <location>
        <begin position="298"/>
        <end position="321"/>
    </location>
</feature>
<dbReference type="EMBL" id="JBEDUW010000003">
    <property type="protein sequence ID" value="KAK9936303.1"/>
    <property type="molecule type" value="Genomic_DNA"/>
</dbReference>
<feature type="domain" description="RING-type" evidence="7">
    <location>
        <begin position="217"/>
        <end position="259"/>
    </location>
</feature>
<reference evidence="8 9" key="1">
    <citation type="journal article" date="2023" name="G3 (Bethesda)">
        <title>A chromosome-length genome assembly and annotation of blackberry (Rubus argutus, cv. 'Hillquist').</title>
        <authorList>
            <person name="Bruna T."/>
            <person name="Aryal R."/>
            <person name="Dudchenko O."/>
            <person name="Sargent D.J."/>
            <person name="Mead D."/>
            <person name="Buti M."/>
            <person name="Cavallini A."/>
            <person name="Hytonen T."/>
            <person name="Andres J."/>
            <person name="Pham M."/>
            <person name="Weisz D."/>
            <person name="Mascagni F."/>
            <person name="Usai G."/>
            <person name="Natali L."/>
            <person name="Bassil N."/>
            <person name="Fernandez G.E."/>
            <person name="Lomsadze A."/>
            <person name="Armour M."/>
            <person name="Olukolu B."/>
            <person name="Poorten T."/>
            <person name="Britton C."/>
            <person name="Davik J."/>
            <person name="Ashrafi H."/>
            <person name="Aiden E.L."/>
            <person name="Borodovsky M."/>
            <person name="Worthington M."/>
        </authorList>
    </citation>
    <scope>NUCLEOTIDE SEQUENCE [LARGE SCALE GENOMIC DNA]</scope>
    <source>
        <strain evidence="8">PI 553951</strain>
    </source>
</reference>
<evidence type="ECO:0000256" key="5">
    <source>
        <dbReference type="SAM" id="MobiDB-lite"/>
    </source>
</evidence>
<evidence type="ECO:0000256" key="3">
    <source>
        <dbReference type="ARBA" id="ARBA00022833"/>
    </source>
</evidence>
<keyword evidence="1" id="KW-0479">Metal-binding</keyword>
<accession>A0AAW1XIR9</accession>
<protein>
    <recommendedName>
        <fullName evidence="7">RING-type domain-containing protein</fullName>
    </recommendedName>
</protein>
<keyword evidence="3" id="KW-0862">Zinc</keyword>
<dbReference type="Pfam" id="PF13639">
    <property type="entry name" value="zf-RING_2"/>
    <property type="match status" value="1"/>
</dbReference>
<organism evidence="8 9">
    <name type="scientific">Rubus argutus</name>
    <name type="common">Southern blackberry</name>
    <dbReference type="NCBI Taxonomy" id="59490"/>
    <lineage>
        <taxon>Eukaryota</taxon>
        <taxon>Viridiplantae</taxon>
        <taxon>Streptophyta</taxon>
        <taxon>Embryophyta</taxon>
        <taxon>Tracheophyta</taxon>
        <taxon>Spermatophyta</taxon>
        <taxon>Magnoliopsida</taxon>
        <taxon>eudicotyledons</taxon>
        <taxon>Gunneridae</taxon>
        <taxon>Pentapetalae</taxon>
        <taxon>rosids</taxon>
        <taxon>fabids</taxon>
        <taxon>Rosales</taxon>
        <taxon>Rosaceae</taxon>
        <taxon>Rosoideae</taxon>
        <taxon>Rosoideae incertae sedis</taxon>
        <taxon>Rubus</taxon>
    </lineage>
</organism>
<dbReference type="PANTHER" id="PTHR45969:SF69">
    <property type="entry name" value="FINGER DOMAIN PROTEIN, PUTATIVE (AFU_ORTHOLOGUE AFUA_3G12190)-RELATED"/>
    <property type="match status" value="1"/>
</dbReference>
<dbReference type="InterPro" id="IPR013083">
    <property type="entry name" value="Znf_RING/FYVE/PHD"/>
</dbReference>
<dbReference type="PROSITE" id="PS50089">
    <property type="entry name" value="ZF_RING_2"/>
    <property type="match status" value="1"/>
</dbReference>
<dbReference type="Proteomes" id="UP001457282">
    <property type="component" value="Unassembled WGS sequence"/>
</dbReference>
<dbReference type="GO" id="GO:0016567">
    <property type="term" value="P:protein ubiquitination"/>
    <property type="evidence" value="ECO:0007669"/>
    <property type="project" value="TreeGrafter"/>
</dbReference>
<dbReference type="GO" id="GO:0008270">
    <property type="term" value="F:zinc ion binding"/>
    <property type="evidence" value="ECO:0007669"/>
    <property type="project" value="UniProtKB-KW"/>
</dbReference>
<gene>
    <name evidence="8" type="ORF">M0R45_013151</name>
</gene>
<dbReference type="Gene3D" id="3.30.40.10">
    <property type="entry name" value="Zinc/RING finger domain, C3HC4 (zinc finger)"/>
    <property type="match status" value="1"/>
</dbReference>